<dbReference type="Gene3D" id="3.90.105.10">
    <property type="entry name" value="Molybdopterin biosynthesis moea protein, domain 2"/>
    <property type="match status" value="1"/>
</dbReference>
<dbReference type="GeneID" id="8827231"/>
<dbReference type="RefSeq" id="WP_008084341.1">
    <property type="nucleotide sequence ID" value="NC_013926.1"/>
</dbReference>
<evidence type="ECO:0000256" key="3">
    <source>
        <dbReference type="ARBA" id="ARBA00023150"/>
    </source>
</evidence>
<dbReference type="GO" id="GO:0006777">
    <property type="term" value="P:Mo-molybdopterin cofactor biosynthetic process"/>
    <property type="evidence" value="ECO:0007669"/>
    <property type="project" value="UniProtKB-KW"/>
</dbReference>
<dbReference type="Pfam" id="PF03453">
    <property type="entry name" value="MoeA_N"/>
    <property type="match status" value="1"/>
</dbReference>
<dbReference type="PANTHER" id="PTHR10192">
    <property type="entry name" value="MOLYBDOPTERIN BIOSYNTHESIS PROTEIN"/>
    <property type="match status" value="1"/>
</dbReference>
<evidence type="ECO:0000313" key="5">
    <source>
        <dbReference type="EMBL" id="ADD08100.1"/>
    </source>
</evidence>
<evidence type="ECO:0000256" key="2">
    <source>
        <dbReference type="ARBA" id="ARBA00010763"/>
    </source>
</evidence>
<dbReference type="InterPro" id="IPR036425">
    <property type="entry name" value="MoaB/Mog-like_dom_sf"/>
</dbReference>
<dbReference type="Gene3D" id="2.170.190.11">
    <property type="entry name" value="Molybdopterin biosynthesis moea protein, domain 3"/>
    <property type="match status" value="1"/>
</dbReference>
<dbReference type="eggNOG" id="arCOG00217">
    <property type="taxonomic scope" value="Archaea"/>
</dbReference>
<feature type="domain" description="MoaB/Mog" evidence="4">
    <location>
        <begin position="186"/>
        <end position="321"/>
    </location>
</feature>
<dbReference type="CDD" id="cd00887">
    <property type="entry name" value="MoeA"/>
    <property type="match status" value="1"/>
</dbReference>
<dbReference type="InterPro" id="IPR038987">
    <property type="entry name" value="MoeA-like"/>
</dbReference>
<dbReference type="Gene3D" id="3.40.980.10">
    <property type="entry name" value="MoaB/Mog-like domain"/>
    <property type="match status" value="1"/>
</dbReference>
<dbReference type="SUPFAM" id="SSF53218">
    <property type="entry name" value="Molybdenum cofactor biosynthesis proteins"/>
    <property type="match status" value="1"/>
</dbReference>
<dbReference type="InterPro" id="IPR005110">
    <property type="entry name" value="MoeA_linker/N"/>
</dbReference>
<evidence type="ECO:0000259" key="4">
    <source>
        <dbReference type="SMART" id="SM00852"/>
    </source>
</evidence>
<keyword evidence="3" id="KW-0501">Molybdenum cofactor biosynthesis</keyword>
<dbReference type="NCBIfam" id="TIGR00177">
    <property type="entry name" value="molyb_syn"/>
    <property type="match status" value="1"/>
</dbReference>
<dbReference type="HOGENOM" id="CLU_010186_7_2_2"/>
<dbReference type="InterPro" id="IPR005111">
    <property type="entry name" value="MoeA_C_domain_IV"/>
</dbReference>
<comment type="pathway">
    <text evidence="1">Cofactor biosynthesis; molybdopterin biosynthesis.</text>
</comment>
<dbReference type="NCBIfam" id="NF045515">
    <property type="entry name" value="Glp_gephyrin"/>
    <property type="match status" value="1"/>
</dbReference>
<evidence type="ECO:0000256" key="1">
    <source>
        <dbReference type="ARBA" id="ARBA00005046"/>
    </source>
</evidence>
<dbReference type="InterPro" id="IPR036135">
    <property type="entry name" value="MoeA_linker/N_sf"/>
</dbReference>
<dbReference type="SUPFAM" id="SSF63867">
    <property type="entry name" value="MoeA C-terminal domain-like"/>
    <property type="match status" value="1"/>
</dbReference>
<keyword evidence="6" id="KW-1185">Reference proteome</keyword>
<dbReference type="Proteomes" id="UP000001400">
    <property type="component" value="Chromosome"/>
</dbReference>
<dbReference type="Pfam" id="PF03454">
    <property type="entry name" value="MoeA_C"/>
    <property type="match status" value="1"/>
</dbReference>
<protein>
    <submittedName>
        <fullName evidence="5">Molybdenum cofactor synthesis domain protein</fullName>
    </submittedName>
</protein>
<reference evidence="5" key="1">
    <citation type="submission" date="2010-02" db="EMBL/GenBank/DDBJ databases">
        <title>Complete sequence of Aciduliprofundum boonei T469.</title>
        <authorList>
            <consortium name="US DOE Joint Genome Institute"/>
            <person name="Lucas S."/>
            <person name="Copeland A."/>
            <person name="Lapidus A."/>
            <person name="Cheng J.-F."/>
            <person name="Bruce D."/>
            <person name="Goodwin L."/>
            <person name="Pitluck S."/>
            <person name="Saunders E."/>
            <person name="Detter J.C."/>
            <person name="Han C."/>
            <person name="Tapia R."/>
            <person name="Land M."/>
            <person name="Hauser L."/>
            <person name="Kyrpides N."/>
            <person name="Mikhailova N."/>
            <person name="Flores G."/>
            <person name="Reysenbach A.-L."/>
            <person name="Woyke T."/>
        </authorList>
    </citation>
    <scope>NUCLEOTIDE SEQUENCE</scope>
    <source>
        <strain evidence="5">T469</strain>
    </source>
</reference>
<dbReference type="GO" id="GO:0005737">
    <property type="term" value="C:cytoplasm"/>
    <property type="evidence" value="ECO:0007669"/>
    <property type="project" value="TreeGrafter"/>
</dbReference>
<accession>B5IDM8</accession>
<dbReference type="EMBL" id="CP001941">
    <property type="protein sequence ID" value="ADD08100.1"/>
    <property type="molecule type" value="Genomic_DNA"/>
</dbReference>
<dbReference type="OrthoDB" id="31371at2157"/>
<dbReference type="GO" id="GO:0061599">
    <property type="term" value="F:molybdopterin molybdotransferase activity"/>
    <property type="evidence" value="ECO:0007669"/>
    <property type="project" value="TreeGrafter"/>
</dbReference>
<organism evidence="5 6">
    <name type="scientific">Aciduliprofundum boonei (strain DSM 19572 / T469)</name>
    <dbReference type="NCBI Taxonomy" id="439481"/>
    <lineage>
        <taxon>Archaea</taxon>
        <taxon>Methanobacteriati</taxon>
        <taxon>Thermoplasmatota</taxon>
        <taxon>DHVE2 group</taxon>
        <taxon>Candidatus Aciduliprofundum</taxon>
    </lineage>
</organism>
<dbReference type="Pfam" id="PF00994">
    <property type="entry name" value="MoCF_biosynth"/>
    <property type="match status" value="1"/>
</dbReference>
<dbReference type="AlphaFoldDB" id="B5IDM8"/>
<dbReference type="SMART" id="SM00852">
    <property type="entry name" value="MoCF_biosynth"/>
    <property type="match status" value="1"/>
</dbReference>
<dbReference type="FunFam" id="2.40.340.10:FF:000005">
    <property type="entry name" value="Molybdopterin molybdenumtransferase MoeA"/>
    <property type="match status" value="1"/>
</dbReference>
<dbReference type="STRING" id="439481.Aboo_0289"/>
<dbReference type="InterPro" id="IPR001453">
    <property type="entry name" value="MoaB/Mog_dom"/>
</dbReference>
<dbReference type="FunFam" id="2.170.190.11:FF:000001">
    <property type="entry name" value="Molybdopterin molybdenumtransferase"/>
    <property type="match status" value="1"/>
</dbReference>
<proteinExistence type="inferred from homology"/>
<sequence length="402" mass="44167">MRPFTNLIPFEDARRIVLENVRPIEDVEEVSLLGALGRVLAEDVVSSINVPPFARAAEDGYAVRAEDTYGAGQYAPKEFKLIGEINTGEYKEINVGKGECVKIATGAILPKGADAVVRVEDTDEENGIVRVYRPVHPGFDVAPEGEDIKKGDKVIEKGTFLNPPKIGALAAIGISKVKVYRRPRIAVLPSGNELVVPGEKIEKGKIYDVNTYTISSVIMENGGEPVIFPFVMDDKEDIEKKLREALNYDMVVFSGGSSVGDRDLLIDVVSKYAKVLFHGVQIKPGKPTWCARGDKLIFGMPGFPASCLNDSYQFLAPAVRKMARLPPKKEKIVKARMARRITSTLGRMQFFTVRLKDGYAYPAYKTSGAITSLADSDGYIIIPANSDLVEKDEEVEVHLWGD</sequence>
<dbReference type="InterPro" id="IPR036688">
    <property type="entry name" value="MoeA_C_domain_IV_sf"/>
</dbReference>
<dbReference type="UniPathway" id="UPA00344"/>
<dbReference type="KEGG" id="abi:Aboo_0289"/>
<name>B5IDM8_ACIB4</name>
<gene>
    <name evidence="5" type="ordered locus">Aboo_0289</name>
</gene>
<dbReference type="PANTHER" id="PTHR10192:SF5">
    <property type="entry name" value="GEPHYRIN"/>
    <property type="match status" value="1"/>
</dbReference>
<comment type="similarity">
    <text evidence="2">Belongs to the MoeA family.</text>
</comment>
<dbReference type="SUPFAM" id="SSF63882">
    <property type="entry name" value="MoeA N-terminal region -like"/>
    <property type="match status" value="1"/>
</dbReference>
<evidence type="ECO:0000313" key="6">
    <source>
        <dbReference type="Proteomes" id="UP000001400"/>
    </source>
</evidence>
<dbReference type="Gene3D" id="2.40.340.10">
    <property type="entry name" value="MoeA, C-terminal, domain IV"/>
    <property type="match status" value="1"/>
</dbReference>